<evidence type="ECO:0000256" key="4">
    <source>
        <dbReference type="ARBA" id="ARBA00022777"/>
    </source>
</evidence>
<dbReference type="InterPro" id="IPR052101">
    <property type="entry name" value="Plant_StressResp_Kinase"/>
</dbReference>
<name>A0A2I0L8J9_PUNGR</name>
<organism evidence="7 8">
    <name type="scientific">Punica granatum</name>
    <name type="common">Pomegranate</name>
    <dbReference type="NCBI Taxonomy" id="22663"/>
    <lineage>
        <taxon>Eukaryota</taxon>
        <taxon>Viridiplantae</taxon>
        <taxon>Streptophyta</taxon>
        <taxon>Embryophyta</taxon>
        <taxon>Tracheophyta</taxon>
        <taxon>Spermatophyta</taxon>
        <taxon>Magnoliopsida</taxon>
        <taxon>eudicotyledons</taxon>
        <taxon>Gunneridae</taxon>
        <taxon>Pentapetalae</taxon>
        <taxon>rosids</taxon>
        <taxon>malvids</taxon>
        <taxon>Myrtales</taxon>
        <taxon>Lythraceae</taxon>
        <taxon>Punica</taxon>
    </lineage>
</organism>
<sequence length="115" mass="12599">MTGQMNLKSDVYSFGVVLLELLTGRKPVDHTLPRGQQSLVTWATPRLSEDKVKQCVDPRLNGDYPPKAVAKMAAVAALCVQYEADFRPNMSIVVKALQPLLNTRSSVPPQSPSYG</sequence>
<keyword evidence="1" id="KW-0597">Phosphoprotein</keyword>
<proteinExistence type="predicted"/>
<keyword evidence="3" id="KW-0547">Nucleotide-binding</keyword>
<dbReference type="AlphaFoldDB" id="A0A2I0L8J9"/>
<accession>A0A2I0L8J9</accession>
<evidence type="ECO:0000259" key="6">
    <source>
        <dbReference type="PROSITE" id="PS50011"/>
    </source>
</evidence>
<dbReference type="PANTHER" id="PTHR47983:SF3">
    <property type="entry name" value="OS05G0135800 PROTEIN"/>
    <property type="match status" value="1"/>
</dbReference>
<evidence type="ECO:0000256" key="5">
    <source>
        <dbReference type="ARBA" id="ARBA00022840"/>
    </source>
</evidence>
<dbReference type="PANTHER" id="PTHR47983">
    <property type="entry name" value="PTO-INTERACTING PROTEIN 1-LIKE"/>
    <property type="match status" value="1"/>
</dbReference>
<evidence type="ECO:0000313" key="8">
    <source>
        <dbReference type="Proteomes" id="UP000233551"/>
    </source>
</evidence>
<dbReference type="GO" id="GO:0005524">
    <property type="term" value="F:ATP binding"/>
    <property type="evidence" value="ECO:0007669"/>
    <property type="project" value="UniProtKB-KW"/>
</dbReference>
<evidence type="ECO:0000313" key="7">
    <source>
        <dbReference type="EMBL" id="PKI76446.1"/>
    </source>
</evidence>
<dbReference type="GO" id="GO:0004672">
    <property type="term" value="F:protein kinase activity"/>
    <property type="evidence" value="ECO:0007669"/>
    <property type="project" value="InterPro"/>
</dbReference>
<evidence type="ECO:0000256" key="2">
    <source>
        <dbReference type="ARBA" id="ARBA00022679"/>
    </source>
</evidence>
<dbReference type="STRING" id="22663.A0A2I0L8J9"/>
<feature type="domain" description="Protein kinase" evidence="6">
    <location>
        <begin position="1"/>
        <end position="101"/>
    </location>
</feature>
<reference evidence="7 8" key="1">
    <citation type="submission" date="2017-11" db="EMBL/GenBank/DDBJ databases">
        <title>De-novo sequencing of pomegranate (Punica granatum L.) genome.</title>
        <authorList>
            <person name="Akparov Z."/>
            <person name="Amiraslanov A."/>
            <person name="Hajiyeva S."/>
            <person name="Abbasov M."/>
            <person name="Kaur K."/>
            <person name="Hamwieh A."/>
            <person name="Solovyev V."/>
            <person name="Salamov A."/>
            <person name="Braich B."/>
            <person name="Kosarev P."/>
            <person name="Mahmoud A."/>
            <person name="Hajiyev E."/>
            <person name="Babayeva S."/>
            <person name="Izzatullayeva V."/>
            <person name="Mammadov A."/>
            <person name="Mammadov A."/>
            <person name="Sharifova S."/>
            <person name="Ojaghi J."/>
            <person name="Eynullazada K."/>
            <person name="Bayramov B."/>
            <person name="Abdulazimova A."/>
            <person name="Shahmuradov I."/>
        </authorList>
    </citation>
    <scope>NUCLEOTIDE SEQUENCE [LARGE SCALE GENOMIC DNA]</scope>
    <source>
        <strain evidence="8">cv. AG2017</strain>
        <tissue evidence="7">Leaf</tissue>
    </source>
</reference>
<protein>
    <recommendedName>
        <fullName evidence="6">Protein kinase domain-containing protein</fullName>
    </recommendedName>
</protein>
<keyword evidence="5" id="KW-0067">ATP-binding</keyword>
<keyword evidence="4" id="KW-0418">Kinase</keyword>
<dbReference type="SUPFAM" id="SSF56112">
    <property type="entry name" value="Protein kinase-like (PK-like)"/>
    <property type="match status" value="1"/>
</dbReference>
<dbReference type="EMBL" id="PGOL01000121">
    <property type="protein sequence ID" value="PKI76446.1"/>
    <property type="molecule type" value="Genomic_DNA"/>
</dbReference>
<dbReference type="PROSITE" id="PS50011">
    <property type="entry name" value="PROTEIN_KINASE_DOM"/>
    <property type="match status" value="1"/>
</dbReference>
<dbReference type="InterPro" id="IPR011009">
    <property type="entry name" value="Kinase-like_dom_sf"/>
</dbReference>
<keyword evidence="8" id="KW-1185">Reference proteome</keyword>
<keyword evidence="2" id="KW-0808">Transferase</keyword>
<evidence type="ECO:0000256" key="3">
    <source>
        <dbReference type="ARBA" id="ARBA00022741"/>
    </source>
</evidence>
<comment type="caution">
    <text evidence="7">The sequence shown here is derived from an EMBL/GenBank/DDBJ whole genome shotgun (WGS) entry which is preliminary data.</text>
</comment>
<dbReference type="InterPro" id="IPR001245">
    <property type="entry name" value="Ser-Thr/Tyr_kinase_cat_dom"/>
</dbReference>
<dbReference type="InterPro" id="IPR000719">
    <property type="entry name" value="Prot_kinase_dom"/>
</dbReference>
<evidence type="ECO:0000256" key="1">
    <source>
        <dbReference type="ARBA" id="ARBA00022553"/>
    </source>
</evidence>
<dbReference type="Gene3D" id="1.10.510.10">
    <property type="entry name" value="Transferase(Phosphotransferase) domain 1"/>
    <property type="match status" value="1"/>
</dbReference>
<gene>
    <name evidence="7" type="ORF">CRG98_003166</name>
</gene>
<dbReference type="Pfam" id="PF07714">
    <property type="entry name" value="PK_Tyr_Ser-Thr"/>
    <property type="match status" value="1"/>
</dbReference>
<dbReference type="Proteomes" id="UP000233551">
    <property type="component" value="Unassembled WGS sequence"/>
</dbReference>